<dbReference type="PRINTS" id="PR00359">
    <property type="entry name" value="BP450"/>
</dbReference>
<keyword evidence="3" id="KW-1185">Reference proteome</keyword>
<dbReference type="PANTHER" id="PTHR46696:SF6">
    <property type="entry name" value="P450, PUTATIVE (EUROFUNG)-RELATED"/>
    <property type="match status" value="1"/>
</dbReference>
<evidence type="ECO:0000313" key="2">
    <source>
        <dbReference type="EMBL" id="MBC9712753.1"/>
    </source>
</evidence>
<dbReference type="PANTHER" id="PTHR46696">
    <property type="entry name" value="P450, PUTATIVE (EUROFUNG)-RELATED"/>
    <property type="match status" value="1"/>
</dbReference>
<dbReference type="Gene3D" id="1.10.630.10">
    <property type="entry name" value="Cytochrome P450"/>
    <property type="match status" value="1"/>
</dbReference>
<gene>
    <name evidence="2" type="ORF">H9Y04_09225</name>
</gene>
<name>A0ABR7SEJ8_9ACTN</name>
<dbReference type="InterPro" id="IPR002397">
    <property type="entry name" value="Cyt_P450_B"/>
</dbReference>
<evidence type="ECO:0000256" key="1">
    <source>
        <dbReference type="ARBA" id="ARBA00010617"/>
    </source>
</evidence>
<dbReference type="SUPFAM" id="SSF48264">
    <property type="entry name" value="Cytochrome P450"/>
    <property type="match status" value="1"/>
</dbReference>
<evidence type="ECO:0000313" key="3">
    <source>
        <dbReference type="Proteomes" id="UP000642284"/>
    </source>
</evidence>
<dbReference type="Proteomes" id="UP000642284">
    <property type="component" value="Unassembled WGS sequence"/>
</dbReference>
<dbReference type="InterPro" id="IPR001128">
    <property type="entry name" value="Cyt_P450"/>
</dbReference>
<dbReference type="Pfam" id="PF00067">
    <property type="entry name" value="p450"/>
    <property type="match status" value="1"/>
</dbReference>
<proteinExistence type="inferred from homology"/>
<protein>
    <submittedName>
        <fullName evidence="2">Cytochrome P450</fullName>
    </submittedName>
</protein>
<dbReference type="InterPro" id="IPR036396">
    <property type="entry name" value="Cyt_P450_sf"/>
</dbReference>
<reference evidence="2 3" key="1">
    <citation type="submission" date="2020-08" db="EMBL/GenBank/DDBJ databases">
        <title>Genemic of Streptomyces polyaspartic.</title>
        <authorList>
            <person name="Liu W."/>
        </authorList>
    </citation>
    <scope>NUCLEOTIDE SEQUENCE [LARGE SCALE GENOMIC DNA]</scope>
    <source>
        <strain evidence="2 3">TRM66268-LWL</strain>
    </source>
</reference>
<organism evidence="2 3">
    <name type="scientific">Streptomyces polyasparticus</name>
    <dbReference type="NCBI Taxonomy" id="2767826"/>
    <lineage>
        <taxon>Bacteria</taxon>
        <taxon>Bacillati</taxon>
        <taxon>Actinomycetota</taxon>
        <taxon>Actinomycetes</taxon>
        <taxon>Kitasatosporales</taxon>
        <taxon>Streptomycetaceae</taxon>
        <taxon>Streptomyces</taxon>
    </lineage>
</organism>
<comment type="caution">
    <text evidence="2">The sequence shown here is derived from an EMBL/GenBank/DDBJ whole genome shotgun (WGS) entry which is preliminary data.</text>
</comment>
<comment type="similarity">
    <text evidence="1">Belongs to the cytochrome P450 family.</text>
</comment>
<sequence>MRRDRPRLPTGSSGSPRICWDPGLIPTAVEELLRRTPLTSVGGGAPRVAVRDTRIAATRIRAGEAVIPVNACANRDPSVFAGAETLDLARRPNPHLAFGFGVHHCSGAAFARLQLQVALRVLTRNCPQLRLAATLEALRCRRDFAFRALESLPVTW</sequence>
<dbReference type="EMBL" id="JACTVJ010000005">
    <property type="protein sequence ID" value="MBC9712753.1"/>
    <property type="molecule type" value="Genomic_DNA"/>
</dbReference>
<accession>A0ABR7SEJ8</accession>